<organism evidence="2">
    <name type="scientific">Absidia glauca</name>
    <name type="common">Pin mould</name>
    <dbReference type="NCBI Taxonomy" id="4829"/>
    <lineage>
        <taxon>Eukaryota</taxon>
        <taxon>Fungi</taxon>
        <taxon>Fungi incertae sedis</taxon>
        <taxon>Mucoromycota</taxon>
        <taxon>Mucoromycotina</taxon>
        <taxon>Mucoromycetes</taxon>
        <taxon>Mucorales</taxon>
        <taxon>Cunninghamellaceae</taxon>
        <taxon>Absidia</taxon>
    </lineage>
</organism>
<accession>A0A163KRF6</accession>
<protein>
    <recommendedName>
        <fullName evidence="1">F-box domain-containing protein</fullName>
    </recommendedName>
</protein>
<dbReference type="Gene3D" id="3.80.10.10">
    <property type="entry name" value="Ribonuclease Inhibitor"/>
    <property type="match status" value="1"/>
</dbReference>
<keyword evidence="3" id="KW-1185">Reference proteome</keyword>
<dbReference type="AlphaFoldDB" id="A0A163KRF6"/>
<evidence type="ECO:0000259" key="1">
    <source>
        <dbReference type="Pfam" id="PF12937"/>
    </source>
</evidence>
<feature type="domain" description="F-box" evidence="1">
    <location>
        <begin position="8"/>
        <end position="47"/>
    </location>
</feature>
<dbReference type="OrthoDB" id="10257471at2759"/>
<evidence type="ECO:0000313" key="2">
    <source>
        <dbReference type="EMBL" id="SAL97669.1"/>
    </source>
</evidence>
<name>A0A163KRF6_ABSGL</name>
<dbReference type="EMBL" id="LT551899">
    <property type="protein sequence ID" value="SAL97669.1"/>
    <property type="molecule type" value="Genomic_DNA"/>
</dbReference>
<dbReference type="Pfam" id="PF12937">
    <property type="entry name" value="F-box-like"/>
    <property type="match status" value="1"/>
</dbReference>
<dbReference type="InterPro" id="IPR032675">
    <property type="entry name" value="LRR_dom_sf"/>
</dbReference>
<sequence>MSYFDHAPIEVLFLVLNSIDQQSDLHQCALVNKSFYAAANPLLWREPKKAGGYERREHSIAFRLAQSFRQTRKHGLRAISLGHHIRKLKLLEDNRLRDMHPVINNAPLVEELDLGINKLKEFDMERIAKKCPQLKRLVLESLFKASDHVMDPLRHCPNLRDLSIRTCFHSKHQLESLKHLRLEKFTFWTFSYEGPPMDVFFGGIPTLTHLNLDGITAAYFRHYGTLRSPTLFPVLTDLDISMSYDSGVADDSVVSFFKAHPLIRSLTIRCLKIDPAIMTSLATDLVHLKHLSFCGNGHLPPLTKALPLVERLTIWRCHMGIEAMIDMATQLPNIPYLHISKHNDHRREYYRYIPGDVIPSDGPIIESLIPQTYLDFASYDSVPADLNVHLPRRTDGTLTTEDLEHIRETAVGLFWIDE</sequence>
<dbReference type="InterPro" id="IPR001810">
    <property type="entry name" value="F-box_dom"/>
</dbReference>
<reference evidence="2" key="1">
    <citation type="submission" date="2016-04" db="EMBL/GenBank/DDBJ databases">
        <authorList>
            <person name="Evans L.H."/>
            <person name="Alamgir A."/>
            <person name="Owens N."/>
            <person name="Weber N.D."/>
            <person name="Virtaneva K."/>
            <person name="Barbian K."/>
            <person name="Babar A."/>
            <person name="Rosenke K."/>
        </authorList>
    </citation>
    <scope>NUCLEOTIDE SEQUENCE [LARGE SCALE GENOMIC DNA]</scope>
    <source>
        <strain evidence="2">CBS 101.48</strain>
    </source>
</reference>
<dbReference type="InParanoid" id="A0A163KRF6"/>
<dbReference type="PANTHER" id="PTHR38926:SF5">
    <property type="entry name" value="F-BOX AND LEUCINE-RICH REPEAT PROTEIN 6"/>
    <property type="match status" value="1"/>
</dbReference>
<dbReference type="SUPFAM" id="SSF52047">
    <property type="entry name" value="RNI-like"/>
    <property type="match status" value="1"/>
</dbReference>
<gene>
    <name evidence="2" type="primary">ABSGL_03176.1 scaffold 4267</name>
</gene>
<evidence type="ECO:0000313" key="3">
    <source>
        <dbReference type="Proteomes" id="UP000078561"/>
    </source>
</evidence>
<dbReference type="PANTHER" id="PTHR38926">
    <property type="entry name" value="F-BOX DOMAIN CONTAINING PROTEIN, EXPRESSED"/>
    <property type="match status" value="1"/>
</dbReference>
<proteinExistence type="predicted"/>
<dbReference type="Proteomes" id="UP000078561">
    <property type="component" value="Unassembled WGS sequence"/>
</dbReference>